<dbReference type="AlphaFoldDB" id="A0A7R9K7K2"/>
<dbReference type="PANTHER" id="PTHR11923">
    <property type="entry name" value="SCAVENGER RECEPTOR CLASS B TYPE-1 SR-B1"/>
    <property type="match status" value="1"/>
</dbReference>
<dbReference type="PRINTS" id="PR01609">
    <property type="entry name" value="CD36FAMILY"/>
</dbReference>
<keyword evidence="6 8" id="KW-0472">Membrane</keyword>
<dbReference type="GO" id="GO:0005886">
    <property type="term" value="C:plasma membrane"/>
    <property type="evidence" value="ECO:0007669"/>
    <property type="project" value="UniProtKB-SubCell"/>
</dbReference>
<evidence type="ECO:0000256" key="4">
    <source>
        <dbReference type="ARBA" id="ARBA00022692"/>
    </source>
</evidence>
<dbReference type="EMBL" id="OE844908">
    <property type="protein sequence ID" value="CAD7606429.1"/>
    <property type="molecule type" value="Genomic_DNA"/>
</dbReference>
<feature type="transmembrane region" description="Helical" evidence="8">
    <location>
        <begin position="54"/>
        <end position="75"/>
    </location>
</feature>
<organism evidence="9">
    <name type="scientific">Timema genevievae</name>
    <name type="common">Walking stick</name>
    <dbReference type="NCBI Taxonomy" id="629358"/>
    <lineage>
        <taxon>Eukaryota</taxon>
        <taxon>Metazoa</taxon>
        <taxon>Ecdysozoa</taxon>
        <taxon>Arthropoda</taxon>
        <taxon>Hexapoda</taxon>
        <taxon>Insecta</taxon>
        <taxon>Pterygota</taxon>
        <taxon>Neoptera</taxon>
        <taxon>Polyneoptera</taxon>
        <taxon>Phasmatodea</taxon>
        <taxon>Timematodea</taxon>
        <taxon>Timematoidea</taxon>
        <taxon>Timematidae</taxon>
        <taxon>Timema</taxon>
    </lineage>
</organism>
<accession>A0A7R9K7K2</accession>
<dbReference type="GO" id="GO:0005737">
    <property type="term" value="C:cytoplasm"/>
    <property type="evidence" value="ECO:0007669"/>
    <property type="project" value="TreeGrafter"/>
</dbReference>
<evidence type="ECO:0000256" key="7">
    <source>
        <dbReference type="ARBA" id="ARBA00023180"/>
    </source>
</evidence>
<evidence type="ECO:0000256" key="2">
    <source>
        <dbReference type="ARBA" id="ARBA00010532"/>
    </source>
</evidence>
<protein>
    <recommendedName>
        <fullName evidence="10">Protein peste</fullName>
    </recommendedName>
</protein>
<reference evidence="9" key="1">
    <citation type="submission" date="2020-11" db="EMBL/GenBank/DDBJ databases">
        <authorList>
            <person name="Tran Van P."/>
        </authorList>
    </citation>
    <scope>NUCLEOTIDE SEQUENCE</scope>
</reference>
<keyword evidence="5 8" id="KW-1133">Transmembrane helix</keyword>
<dbReference type="GO" id="GO:0005044">
    <property type="term" value="F:scavenger receptor activity"/>
    <property type="evidence" value="ECO:0007669"/>
    <property type="project" value="TreeGrafter"/>
</dbReference>
<dbReference type="Pfam" id="PF01130">
    <property type="entry name" value="CD36"/>
    <property type="match status" value="1"/>
</dbReference>
<evidence type="ECO:0000256" key="6">
    <source>
        <dbReference type="ARBA" id="ARBA00023136"/>
    </source>
</evidence>
<keyword evidence="7" id="KW-0325">Glycoprotein</keyword>
<comment type="subcellular location">
    <subcellularLocation>
        <location evidence="1">Cell membrane</location>
    </subcellularLocation>
</comment>
<evidence type="ECO:0008006" key="10">
    <source>
        <dbReference type="Google" id="ProtNLM"/>
    </source>
</evidence>
<dbReference type="InterPro" id="IPR002159">
    <property type="entry name" value="CD36_fam"/>
</dbReference>
<gene>
    <name evidence="9" type="ORF">TGEB3V08_LOCUS9857</name>
</gene>
<keyword evidence="4 8" id="KW-0812">Transmembrane</keyword>
<keyword evidence="3" id="KW-1003">Cell membrane</keyword>
<evidence type="ECO:0000256" key="5">
    <source>
        <dbReference type="ARBA" id="ARBA00022989"/>
    </source>
</evidence>
<evidence type="ECO:0000256" key="3">
    <source>
        <dbReference type="ARBA" id="ARBA00022475"/>
    </source>
</evidence>
<name>A0A7R9K7K2_TIMGE</name>
<proteinExistence type="inferred from homology"/>
<evidence type="ECO:0000256" key="1">
    <source>
        <dbReference type="ARBA" id="ARBA00004236"/>
    </source>
</evidence>
<dbReference type="PANTHER" id="PTHR11923:SF93">
    <property type="entry name" value="GH07959P-RELATED"/>
    <property type="match status" value="1"/>
</dbReference>
<evidence type="ECO:0000256" key="8">
    <source>
        <dbReference type="SAM" id="Phobius"/>
    </source>
</evidence>
<evidence type="ECO:0000313" key="9">
    <source>
        <dbReference type="EMBL" id="CAD7606429.1"/>
    </source>
</evidence>
<comment type="similarity">
    <text evidence="2">Belongs to the CD36 family.</text>
</comment>
<sequence>MQRSDLSSYERNLTGEGGSVAGLLVWRILGSSTDLTLTASVLSSEKMIERRAAWSLLVLCAGLLLLVAGGLIYLFTSNILACLLSQTLLLSPQAAHYEMWRVSPVPVTLSIYFFNWTNPHELKQPGAKPKLVEMGPYAFREYHEKVDIVWDDDNNTVSYRQVRWWQFDPDQSRGSLDDLVTTVNVVPACGLFFGGFLWLNGKTYQKNGLHQQLRIWRDPQVWSYYSGGLGVEPPTRKTAAYISRDWGIFMQAPMSMTFSATGQKAHVIHKVRELLFEGYDDALLKMGSKFQFISDMKIPYDKFGWFYMRNGTASWDGHYNMATGAGDIYQIGQLKKWNYSNRTRFYSGDCGRIHGSAGELWPPLRARDDKIDMSIALDYCDDVEVSGARGYRYKASASILDNGTLDASTACFCGGRCSPVGVLNVSSCRFGSPAFVSYPHFYLGDQYYLQQVEGLSPDKDRHEFYVTLEPTSGIPLDVAARVQVNILLEDRPNVGLYEGIPTLYMPVIWFEARGTVTPDQVSSLAPLAALPTFVLACTLTLLTLGALLVAGVAVYCWLHPETSAHFLERRCQKRSATKLDHSLSPLVKDNKSESIILKVK</sequence>
<feature type="transmembrane region" description="Helical" evidence="8">
    <location>
        <begin position="533"/>
        <end position="558"/>
    </location>
</feature>